<organism evidence="2 3">
    <name type="scientific">Niallia circulans</name>
    <name type="common">Bacillus circulans</name>
    <dbReference type="NCBI Taxonomy" id="1397"/>
    <lineage>
        <taxon>Bacteria</taxon>
        <taxon>Bacillati</taxon>
        <taxon>Bacillota</taxon>
        <taxon>Bacilli</taxon>
        <taxon>Bacillales</taxon>
        <taxon>Bacillaceae</taxon>
        <taxon>Niallia</taxon>
    </lineage>
</organism>
<sequence length="90" mass="10843">MRFARLADRFWDGITLTNVNHKGIIYPYFVFMITAFLFELFLIVLIGISIYYFYQWKYYPNALFYIGCCILFLLLILTTISIKSIYLRIK</sequence>
<accession>A0A0J1IE07</accession>
<gene>
    <name evidence="2" type="ORF">ABW02_17770</name>
</gene>
<protein>
    <submittedName>
        <fullName evidence="2">Uncharacterized protein</fullName>
    </submittedName>
</protein>
<keyword evidence="1" id="KW-0812">Transmembrane</keyword>
<proteinExistence type="predicted"/>
<feature type="transmembrane region" description="Helical" evidence="1">
    <location>
        <begin position="64"/>
        <end position="86"/>
    </location>
</feature>
<comment type="caution">
    <text evidence="2">The sequence shown here is derived from an EMBL/GenBank/DDBJ whole genome shotgun (WGS) entry which is preliminary data.</text>
</comment>
<keyword evidence="1" id="KW-1133">Transmembrane helix</keyword>
<dbReference type="PATRIC" id="fig|1397.4.peg.2254"/>
<keyword evidence="1" id="KW-0472">Membrane</keyword>
<evidence type="ECO:0000313" key="2">
    <source>
        <dbReference type="EMBL" id="KLV24187.1"/>
    </source>
</evidence>
<feature type="transmembrane region" description="Helical" evidence="1">
    <location>
        <begin position="28"/>
        <end position="52"/>
    </location>
</feature>
<evidence type="ECO:0000313" key="3">
    <source>
        <dbReference type="Proteomes" id="UP000036045"/>
    </source>
</evidence>
<name>A0A0J1IE07_NIACI</name>
<dbReference type="EMBL" id="LDPH01000021">
    <property type="protein sequence ID" value="KLV24187.1"/>
    <property type="molecule type" value="Genomic_DNA"/>
</dbReference>
<dbReference type="Proteomes" id="UP000036045">
    <property type="component" value="Unassembled WGS sequence"/>
</dbReference>
<evidence type="ECO:0000256" key="1">
    <source>
        <dbReference type="SAM" id="Phobius"/>
    </source>
</evidence>
<dbReference type="RefSeq" id="WP_047943618.1">
    <property type="nucleotide sequence ID" value="NZ_JAMAUJ010000005.1"/>
</dbReference>
<dbReference type="AlphaFoldDB" id="A0A0J1IE07"/>
<keyword evidence="3" id="KW-1185">Reference proteome</keyword>
<reference evidence="2 3" key="1">
    <citation type="submission" date="2015-05" db="EMBL/GenBank/DDBJ databases">
        <title>Whole genome sequence and identification of bacterial endophytes from Costus igneus.</title>
        <authorList>
            <person name="Lee Y.P."/>
            <person name="Gan H.M."/>
            <person name="Eng W."/>
            <person name="Wheatley M.S."/>
            <person name="Caraballo A."/>
            <person name="Polter S."/>
            <person name="Savka M.A."/>
            <person name="Hudson A.O."/>
        </authorList>
    </citation>
    <scope>NUCLEOTIDE SEQUENCE [LARGE SCALE GENOMIC DNA]</scope>
    <source>
        <strain evidence="2 3">RIT379</strain>
    </source>
</reference>